<keyword evidence="2" id="KW-1185">Reference proteome</keyword>
<organism evidence="1 2">
    <name type="scientific">Aspergillus oryzae (strain ATCC 42149 / RIB 40)</name>
    <name type="common">Yellow koji mold</name>
    <dbReference type="NCBI Taxonomy" id="510516"/>
    <lineage>
        <taxon>Eukaryota</taxon>
        <taxon>Fungi</taxon>
        <taxon>Dikarya</taxon>
        <taxon>Ascomycota</taxon>
        <taxon>Pezizomycotina</taxon>
        <taxon>Eurotiomycetes</taxon>
        <taxon>Eurotiomycetidae</taxon>
        <taxon>Eurotiales</taxon>
        <taxon>Aspergillaceae</taxon>
        <taxon>Aspergillus</taxon>
        <taxon>Aspergillus subgen. Circumdati</taxon>
    </lineage>
</organism>
<dbReference type="RefSeq" id="XP_023088786.1">
    <property type="nucleotide sequence ID" value="XM_023234293.1"/>
</dbReference>
<dbReference type="GeneID" id="5989113"/>
<sequence length="102" mass="10896">MAPTEAEAAQPAPSKKVRLACRRCRAKRVKASNPQPISKDENYLTTPANVLPTSVMEVFQPVGTALGQVSRVLMSMAGIMDYPSHETSSHGVMPGSTGLNKN</sequence>
<dbReference type="KEGG" id="aor:AO090005000047"/>
<evidence type="ECO:0000313" key="1">
    <source>
        <dbReference type="EMBL" id="BAE55167.1"/>
    </source>
</evidence>
<dbReference type="EMBL" id="AP007151">
    <property type="protein sequence ID" value="BAE55167.1"/>
    <property type="molecule type" value="Genomic_DNA"/>
</dbReference>
<dbReference type="AlphaFoldDB" id="Q2UTE8"/>
<accession>Q2UTE8</accession>
<name>Q2UTE8_ASPOR</name>
<evidence type="ECO:0000313" key="2">
    <source>
        <dbReference type="Proteomes" id="UP000006564"/>
    </source>
</evidence>
<dbReference type="Proteomes" id="UP000006564">
    <property type="component" value="Chromosome 1"/>
</dbReference>
<dbReference type="HOGENOM" id="CLU_2276882_0_0_1"/>
<dbReference type="VEuPathDB" id="FungiDB:AO090005000047"/>
<protein>
    <submittedName>
        <fullName evidence="1">DNA, SC005</fullName>
    </submittedName>
</protein>
<gene>
    <name evidence="1" type="ORF">AO090005000047</name>
</gene>
<proteinExistence type="predicted"/>
<reference evidence="1 2" key="1">
    <citation type="journal article" date="2005" name="Nature">
        <title>Genome sequencing and analysis of Aspergillus oryzae.</title>
        <authorList>
            <person name="Machida M."/>
            <person name="Asai K."/>
            <person name="Sano M."/>
            <person name="Tanaka T."/>
            <person name="Kumagai T."/>
            <person name="Terai G."/>
            <person name="Kusumoto K."/>
            <person name="Arima T."/>
            <person name="Akita O."/>
            <person name="Kashiwagi Y."/>
            <person name="Abe K."/>
            <person name="Gomi K."/>
            <person name="Horiuchi H."/>
            <person name="Kitamoto K."/>
            <person name="Kobayashi T."/>
            <person name="Takeuchi M."/>
            <person name="Denning D.W."/>
            <person name="Galagan J.E."/>
            <person name="Nierman W.C."/>
            <person name="Yu J."/>
            <person name="Archer D.B."/>
            <person name="Bennett J.W."/>
            <person name="Bhatnagar D."/>
            <person name="Cleveland T.E."/>
            <person name="Fedorova N.D."/>
            <person name="Gotoh O."/>
            <person name="Horikawa H."/>
            <person name="Hosoyama A."/>
            <person name="Ichinomiya M."/>
            <person name="Igarashi R."/>
            <person name="Iwashita K."/>
            <person name="Juvvadi P.R."/>
            <person name="Kato M."/>
            <person name="Kato Y."/>
            <person name="Kin T."/>
            <person name="Kokubun A."/>
            <person name="Maeda H."/>
            <person name="Maeyama N."/>
            <person name="Maruyama J."/>
            <person name="Nagasaki H."/>
            <person name="Nakajima T."/>
            <person name="Oda K."/>
            <person name="Okada K."/>
            <person name="Paulsen I."/>
            <person name="Sakamoto K."/>
            <person name="Sawano T."/>
            <person name="Takahashi M."/>
            <person name="Takase K."/>
            <person name="Terabayashi Y."/>
            <person name="Wortman J."/>
            <person name="Yamada O."/>
            <person name="Yamagata Y."/>
            <person name="Anazawa H."/>
            <person name="Hata Y."/>
            <person name="Koide Y."/>
            <person name="Komori T."/>
            <person name="Koyama Y."/>
            <person name="Minetoki T."/>
            <person name="Suharnan S."/>
            <person name="Tanaka A."/>
            <person name="Isono K."/>
            <person name="Kuhara S."/>
            <person name="Ogasawara N."/>
            <person name="Kikuchi H."/>
        </authorList>
    </citation>
    <scope>NUCLEOTIDE SEQUENCE [LARGE SCALE GENOMIC DNA]</scope>
    <source>
        <strain evidence="2">ATCC 42149 / RIB 40</strain>
    </source>
</reference>